<accession>A0A934QUN4</accession>
<comment type="caution">
    <text evidence="1">The sequence shown here is derived from an EMBL/GenBank/DDBJ whole genome shotgun (WGS) entry which is preliminary data.</text>
</comment>
<protein>
    <submittedName>
        <fullName evidence="1">Uncharacterized protein</fullName>
    </submittedName>
</protein>
<evidence type="ECO:0000313" key="2">
    <source>
        <dbReference type="Proteomes" id="UP000635245"/>
    </source>
</evidence>
<keyword evidence="2" id="KW-1185">Reference proteome</keyword>
<name>A0A934QUN4_9PSEU</name>
<dbReference type="EMBL" id="JAENJH010000003">
    <property type="protein sequence ID" value="MBK1785654.1"/>
    <property type="molecule type" value="Genomic_DNA"/>
</dbReference>
<organism evidence="1 2">
    <name type="scientific">Prauserella cavernicola</name>
    <dbReference type="NCBI Taxonomy" id="2800127"/>
    <lineage>
        <taxon>Bacteria</taxon>
        <taxon>Bacillati</taxon>
        <taxon>Actinomycetota</taxon>
        <taxon>Actinomycetes</taxon>
        <taxon>Pseudonocardiales</taxon>
        <taxon>Pseudonocardiaceae</taxon>
        <taxon>Prauserella</taxon>
    </lineage>
</organism>
<proteinExistence type="predicted"/>
<gene>
    <name evidence="1" type="ORF">JHE00_15090</name>
</gene>
<evidence type="ECO:0000313" key="1">
    <source>
        <dbReference type="EMBL" id="MBK1785654.1"/>
    </source>
</evidence>
<dbReference type="AlphaFoldDB" id="A0A934QUN4"/>
<sequence length="124" mass="13417">MCRGSTGERHGQARIVRHRAVEVETAAAHCWTALLAGCDSAGRWELAPRLRRLSEATSLYTGPHWWFADGAVHRRRVAGAQSSIEEAIEDGDGGDFARAFIGYDHAMASAVVCAASPDRKPSRA</sequence>
<reference evidence="1" key="1">
    <citation type="submission" date="2020-12" db="EMBL/GenBank/DDBJ databases">
        <title>Prauserella sp. ASG 168, a novel actinomycete isolated from cave rock.</title>
        <authorList>
            <person name="Suriyachadkun C."/>
        </authorList>
    </citation>
    <scope>NUCLEOTIDE SEQUENCE</scope>
    <source>
        <strain evidence="1">ASG 168</strain>
    </source>
</reference>
<dbReference type="Proteomes" id="UP000635245">
    <property type="component" value="Unassembled WGS sequence"/>
</dbReference>